<evidence type="ECO:0000256" key="5">
    <source>
        <dbReference type="SAM" id="MobiDB-lite"/>
    </source>
</evidence>
<dbReference type="PANTHER" id="PTHR12652:SF23">
    <property type="entry name" value="MICROBODY (PEROXISOME) PROLIFERATION PROTEIN PEROXIN 11B (EUROFUNG)"/>
    <property type="match status" value="1"/>
</dbReference>
<feature type="compositionally biased region" description="Gly residues" evidence="5">
    <location>
        <begin position="105"/>
        <end position="119"/>
    </location>
</feature>
<evidence type="ECO:0000313" key="6">
    <source>
        <dbReference type="EMBL" id="KAK3401968.1"/>
    </source>
</evidence>
<keyword evidence="7" id="KW-1185">Reference proteome</keyword>
<keyword evidence="3" id="KW-0576">Peroxisome</keyword>
<feature type="region of interest" description="Disordered" evidence="5">
    <location>
        <begin position="1"/>
        <end position="49"/>
    </location>
</feature>
<dbReference type="InterPro" id="IPR008733">
    <property type="entry name" value="PEX11"/>
</dbReference>
<evidence type="ECO:0000313" key="7">
    <source>
        <dbReference type="Proteomes" id="UP001281003"/>
    </source>
</evidence>
<dbReference type="EMBL" id="JAUTDP010000002">
    <property type="protein sequence ID" value="KAK3401968.1"/>
    <property type="molecule type" value="Genomic_DNA"/>
</dbReference>
<dbReference type="Pfam" id="PF05648">
    <property type="entry name" value="PEX11"/>
    <property type="match status" value="1"/>
</dbReference>
<feature type="compositionally biased region" description="Low complexity" evidence="5">
    <location>
        <begin position="11"/>
        <end position="24"/>
    </location>
</feature>
<dbReference type="AlphaFoldDB" id="A0AAE0PL03"/>
<proteinExistence type="predicted"/>
<feature type="region of interest" description="Disordered" evidence="5">
    <location>
        <begin position="79"/>
        <end position="120"/>
    </location>
</feature>
<reference evidence="6" key="2">
    <citation type="submission" date="2023-07" db="EMBL/GenBank/DDBJ databases">
        <authorList>
            <consortium name="Lawrence Berkeley National Laboratory"/>
            <person name="Haridas S."/>
            <person name="Hensen N."/>
            <person name="Bonometti L."/>
            <person name="Westerberg I."/>
            <person name="Brannstrom I.O."/>
            <person name="Guillou S."/>
            <person name="Cros-Aarteil S."/>
            <person name="Calhoun S."/>
            <person name="Kuo A."/>
            <person name="Mondo S."/>
            <person name="Pangilinan J."/>
            <person name="Riley R."/>
            <person name="LaButti K."/>
            <person name="Andreopoulos B."/>
            <person name="Lipzen A."/>
            <person name="Chen C."/>
            <person name="Yanf M."/>
            <person name="Daum C."/>
            <person name="Ng V."/>
            <person name="Clum A."/>
            <person name="Steindorff A."/>
            <person name="Ohm R."/>
            <person name="Martin F."/>
            <person name="Silar P."/>
            <person name="Natvig D."/>
            <person name="Lalanne C."/>
            <person name="Gautier V."/>
            <person name="Ament-velasquez S.L."/>
            <person name="Kruys A."/>
            <person name="Hutchinson M.I."/>
            <person name="Powell A.J."/>
            <person name="Barry K."/>
            <person name="Miller A.N."/>
            <person name="Grigoriev I.V."/>
            <person name="Debuchy R."/>
            <person name="Gladieux P."/>
            <person name="Thoren M.H."/>
            <person name="Johannesson H."/>
        </authorList>
    </citation>
    <scope>NUCLEOTIDE SEQUENCE</scope>
    <source>
        <strain evidence="6">FGSC 1904</strain>
    </source>
</reference>
<accession>A0AAE0PL03</accession>
<dbReference type="GO" id="GO:0016559">
    <property type="term" value="P:peroxisome fission"/>
    <property type="evidence" value="ECO:0007669"/>
    <property type="project" value="InterPro"/>
</dbReference>
<comment type="subcellular location">
    <subcellularLocation>
        <location evidence="4">Peroxisome membrane</location>
    </subcellularLocation>
</comment>
<protein>
    <submittedName>
        <fullName evidence="6">Peroxisomal biogenesis factor 11-domain-containing protein</fullName>
    </submittedName>
</protein>
<dbReference type="PANTHER" id="PTHR12652">
    <property type="entry name" value="PEROXISOMAL BIOGENESIS FACTOR 11"/>
    <property type="match status" value="1"/>
</dbReference>
<feature type="compositionally biased region" description="Basic and acidic residues" evidence="5">
    <location>
        <begin position="370"/>
        <end position="386"/>
    </location>
</feature>
<gene>
    <name evidence="6" type="ORF">B0T20DRAFT_466910</name>
</gene>
<evidence type="ECO:0000256" key="1">
    <source>
        <dbReference type="ARBA" id="ARBA00022593"/>
    </source>
</evidence>
<keyword evidence="1" id="KW-0962">Peroxisome biogenesis</keyword>
<feature type="compositionally biased region" description="Basic and acidic residues" evidence="5">
    <location>
        <begin position="395"/>
        <end position="418"/>
    </location>
</feature>
<dbReference type="Proteomes" id="UP001281003">
    <property type="component" value="Unassembled WGS sequence"/>
</dbReference>
<feature type="region of interest" description="Disordered" evidence="5">
    <location>
        <begin position="370"/>
        <end position="418"/>
    </location>
</feature>
<sequence length="477" mass="53732">MPPSGFSHQRSQSTSSLPPSSVGGSSFGVHARHSSTSLARGPGAHVTRPTGIPSFRGYYYYYSLSLRTGSNQDVGGLIGGPLLGGGRQQQDKDAKEKEKKKKARGGGNQGGGGKGGGGAKHTRILSHRAWLLGFVMTRETNITMDEKNVADEKRSVVRVERTKVKKRRSTLETLIKFGTDASGLERTFRLFQAIAQCIQSFSSVRSILIYLFITVPQVVYTFLFFHNNNKYSTSPSNLITQSWLERTDAQWMTNAMEARSRLAKGRRFFRVFRFVESFHSAFTLTNAHEEKDLATWLDISAKSFNGMYLLFETLVFFSAVDLNKLSPFSRETEEFLNVEGQRFWFFALVCGVLAGVVRLWEDYRRQEQEQVRDGRDNSAEKEKGSVEEEDEAEDEHVKQLKEEERQRAAVEQKKERDAARKGRRTRILRRIVADLLDIPQPGAVVGWTPFLPGTVGVMMIGSTLLTGMEVWDKCSRL</sequence>
<reference evidence="6" key="1">
    <citation type="journal article" date="2023" name="Mol. Phylogenet. Evol.">
        <title>Genome-scale phylogeny and comparative genomics of the fungal order Sordariales.</title>
        <authorList>
            <person name="Hensen N."/>
            <person name="Bonometti L."/>
            <person name="Westerberg I."/>
            <person name="Brannstrom I.O."/>
            <person name="Guillou S."/>
            <person name="Cros-Aarteil S."/>
            <person name="Calhoun S."/>
            <person name="Haridas S."/>
            <person name="Kuo A."/>
            <person name="Mondo S."/>
            <person name="Pangilinan J."/>
            <person name="Riley R."/>
            <person name="LaButti K."/>
            <person name="Andreopoulos B."/>
            <person name="Lipzen A."/>
            <person name="Chen C."/>
            <person name="Yan M."/>
            <person name="Daum C."/>
            <person name="Ng V."/>
            <person name="Clum A."/>
            <person name="Steindorff A."/>
            <person name="Ohm R.A."/>
            <person name="Martin F."/>
            <person name="Silar P."/>
            <person name="Natvig D.O."/>
            <person name="Lalanne C."/>
            <person name="Gautier V."/>
            <person name="Ament-Velasquez S.L."/>
            <person name="Kruys A."/>
            <person name="Hutchinson M.I."/>
            <person name="Powell A.J."/>
            <person name="Barry K."/>
            <person name="Miller A.N."/>
            <person name="Grigoriev I.V."/>
            <person name="Debuchy R."/>
            <person name="Gladieux P."/>
            <person name="Hiltunen Thoren M."/>
            <person name="Johannesson H."/>
        </authorList>
    </citation>
    <scope>NUCLEOTIDE SEQUENCE</scope>
    <source>
        <strain evidence="6">FGSC 1904</strain>
    </source>
</reference>
<comment type="caution">
    <text evidence="6">The sequence shown here is derived from an EMBL/GenBank/DDBJ whole genome shotgun (WGS) entry which is preliminary data.</text>
</comment>
<organism evidence="6 7">
    <name type="scientific">Sordaria brevicollis</name>
    <dbReference type="NCBI Taxonomy" id="83679"/>
    <lineage>
        <taxon>Eukaryota</taxon>
        <taxon>Fungi</taxon>
        <taxon>Dikarya</taxon>
        <taxon>Ascomycota</taxon>
        <taxon>Pezizomycotina</taxon>
        <taxon>Sordariomycetes</taxon>
        <taxon>Sordariomycetidae</taxon>
        <taxon>Sordariales</taxon>
        <taxon>Sordariaceae</taxon>
        <taxon>Sordaria</taxon>
    </lineage>
</organism>
<dbReference type="GO" id="GO:0005778">
    <property type="term" value="C:peroxisomal membrane"/>
    <property type="evidence" value="ECO:0007669"/>
    <property type="project" value="UniProtKB-SubCell"/>
</dbReference>
<evidence type="ECO:0000256" key="2">
    <source>
        <dbReference type="ARBA" id="ARBA00023136"/>
    </source>
</evidence>
<name>A0AAE0PL03_SORBR</name>
<feature type="compositionally biased region" description="Polar residues" evidence="5">
    <location>
        <begin position="1"/>
        <end position="10"/>
    </location>
</feature>
<evidence type="ECO:0000256" key="4">
    <source>
        <dbReference type="ARBA" id="ARBA00046271"/>
    </source>
</evidence>
<evidence type="ECO:0000256" key="3">
    <source>
        <dbReference type="ARBA" id="ARBA00023140"/>
    </source>
</evidence>
<keyword evidence="2" id="KW-0472">Membrane</keyword>